<dbReference type="InterPro" id="IPR056231">
    <property type="entry name" value="VNG_1110C-like"/>
</dbReference>
<evidence type="ECO:0000313" key="2">
    <source>
        <dbReference type="Proteomes" id="UP000183894"/>
    </source>
</evidence>
<reference evidence="1 2" key="1">
    <citation type="submission" date="2016-10" db="EMBL/GenBank/DDBJ databases">
        <authorList>
            <person name="de Groot N.N."/>
        </authorList>
    </citation>
    <scope>NUCLEOTIDE SEQUENCE [LARGE SCALE GENOMIC DNA]</scope>
    <source>
        <strain evidence="1 2">CDM_5</strain>
    </source>
</reference>
<protein>
    <submittedName>
        <fullName evidence="1">Uncharacterized protein</fullName>
    </submittedName>
</protein>
<accession>A0A1H7HEK9</accession>
<dbReference type="AlphaFoldDB" id="A0A1H7HEK9"/>
<dbReference type="Proteomes" id="UP000183894">
    <property type="component" value="Unassembled WGS sequence"/>
</dbReference>
<evidence type="ECO:0000313" key="1">
    <source>
        <dbReference type="EMBL" id="SEK47862.1"/>
    </source>
</evidence>
<proteinExistence type="predicted"/>
<gene>
    <name evidence="1" type="ORF">SAMN04488691_101545</name>
</gene>
<dbReference type="EMBL" id="FOAD01000001">
    <property type="protein sequence ID" value="SEK47862.1"/>
    <property type="molecule type" value="Genomic_DNA"/>
</dbReference>
<organism evidence="1 2">
    <name type="scientific">Haloferax larsenii</name>
    <dbReference type="NCBI Taxonomy" id="302484"/>
    <lineage>
        <taxon>Archaea</taxon>
        <taxon>Methanobacteriati</taxon>
        <taxon>Methanobacteriota</taxon>
        <taxon>Stenosarchaea group</taxon>
        <taxon>Halobacteria</taxon>
        <taxon>Halobacteriales</taxon>
        <taxon>Haloferacaceae</taxon>
        <taxon>Haloferax</taxon>
    </lineage>
</organism>
<name>A0A1H7HEK9_HALLR</name>
<dbReference type="Pfam" id="PF24397">
    <property type="entry name" value="VNG_1110C"/>
    <property type="match status" value="1"/>
</dbReference>
<sequence length="104" mass="11533">MFSIFFFGALACAHESQYTSNIFGTIIVGEFDAPMKAMPDPSTFRDSTQILLPCELLADIREEIETEFVVTIYEHAPGMCRIIGSPVEIRAVSDFLARRGIATP</sequence>